<keyword evidence="2" id="KW-1185">Reference proteome</keyword>
<proteinExistence type="predicted"/>
<dbReference type="AlphaFoldDB" id="A0A6P1QV43"/>
<evidence type="ECO:0000313" key="1">
    <source>
        <dbReference type="EMBL" id="QHN65615.1"/>
    </source>
</evidence>
<accession>A0A6P1QV43</accession>
<dbReference type="Gene3D" id="1.20.5.320">
    <property type="entry name" value="6-Phosphogluconate Dehydrogenase, domain 3"/>
    <property type="match status" value="1"/>
</dbReference>
<organism evidence="1 2">
    <name type="scientific">Bergeyella cardium</name>
    <dbReference type="NCBI Taxonomy" id="1585976"/>
    <lineage>
        <taxon>Bacteria</taxon>
        <taxon>Pseudomonadati</taxon>
        <taxon>Bacteroidota</taxon>
        <taxon>Flavobacteriia</taxon>
        <taxon>Flavobacteriales</taxon>
        <taxon>Weeksellaceae</taxon>
        <taxon>Bergeyella</taxon>
    </lineage>
</organism>
<dbReference type="OrthoDB" id="5825411at2"/>
<evidence type="ECO:0000313" key="2">
    <source>
        <dbReference type="Proteomes" id="UP000464318"/>
    </source>
</evidence>
<reference evidence="1 2" key="1">
    <citation type="submission" date="2018-04" db="EMBL/GenBank/DDBJ databases">
        <title>Characteristic and Complete Genome Sequencing of A Novel Member of Infective Endocarditis Causative Bacteria: Bergeyella cardium QL-PH.</title>
        <authorList>
            <person name="Pan H."/>
            <person name="Sun E."/>
            <person name="Zhang Y."/>
        </authorList>
    </citation>
    <scope>NUCLEOTIDE SEQUENCE [LARGE SCALE GENOMIC DNA]</scope>
    <source>
        <strain evidence="1 2">HPQL</strain>
    </source>
</reference>
<name>A0A6P1QV43_9FLAO</name>
<dbReference type="EMBL" id="CP029149">
    <property type="protein sequence ID" value="QHN65615.1"/>
    <property type="molecule type" value="Genomic_DNA"/>
</dbReference>
<dbReference type="RefSeq" id="WP_160224378.1">
    <property type="nucleotide sequence ID" value="NZ_CP029149.1"/>
</dbReference>
<protein>
    <submittedName>
        <fullName evidence="1">Uncharacterized protein</fullName>
    </submittedName>
</protein>
<dbReference type="Proteomes" id="UP000464318">
    <property type="component" value="Chromosome"/>
</dbReference>
<sequence>MVLRLSVLSTTLSSKADADQLANKANADATGLTQEQVDAWNTKLKTLSDAPKDNKQYARKNGAWEEITASGGAEAPTPKINIKGCSLAGNKHVRLEFEVSNYPNFSNDYENILAESFLQLSIDAAEIPIDPPLETILTSHGSGNDHAGVFIEVELPPGVTIVLENHNHSNRFNFACYLKLKHGTSYIQENFFYKNTSRYNQSGYVDITFKAGKNPATDFNSTTETGVLNLCKDIDEAAMQKQLGFLNNNIQVPFGTSSDFSQTFLNNGRIVPNTAISQVTEWDFDLAVEDGNMAISSSSPWCIVAEKELEGGPFEVVGYGVITDNWTGGETNRNSRAVVRTITTSDMLFGSRKGLRFRVQPTKSMTGTQRQVKVIVNKVRRISYSVN</sequence>
<gene>
    <name evidence="1" type="ORF">DBX24_06845</name>
</gene>
<dbReference type="KEGG" id="bcad:DBX24_06845"/>